<dbReference type="InParanoid" id="A0A1X7UZU8"/>
<dbReference type="OMA" id="HDGDVMD"/>
<name>A0A1X7UZU8_AMPQE</name>
<keyword evidence="3" id="KW-0677">Repeat</keyword>
<sequence length="358" mass="39554">MSEPVLKYIGHKASKVRWEPVESIERGTRFVTGSYDDKVNKVRLYNYSLDDSTGSFNEPNEVSSCSVSGDVTDLLFIDRRYLLVALSNGSVSVIKNEDNTLCPAYEWKGVHCSNASPVPVTSITHYSLTNDDTVLTAGEDGRIAVLRLDKPTPSSFIDDKDSTSITSLISYYHSEVLAANLSGQLKLWDLRASSTAPAKTFPISSSSMVSVNCLSHHPNQSHMITAGCDNGSIGFLDLRQERIPISFLQGHTMEVWESRFHSLYPDNLISCSQDGSLLHWASLQRHYNRDPHHAVSSSSNDDHIWSHTAIAKGNFEATRLIPESNVHSVNSFDVSNKNCVVGVTDGEAMYVLPNIDCH</sequence>
<keyword evidence="4" id="KW-0539">Nucleus</keyword>
<dbReference type="Pfam" id="PF00400">
    <property type="entry name" value="WD40"/>
    <property type="match status" value="1"/>
</dbReference>
<dbReference type="SMART" id="SM00320">
    <property type="entry name" value="WD40"/>
    <property type="match status" value="6"/>
</dbReference>
<dbReference type="STRING" id="400682.A0A1X7UZU8"/>
<dbReference type="AlphaFoldDB" id="A0A1X7UZU8"/>
<evidence type="ECO:0000256" key="1">
    <source>
        <dbReference type="ARBA" id="ARBA00004123"/>
    </source>
</evidence>
<proteinExistence type="predicted"/>
<dbReference type="PANTHER" id="PTHR22652:SF0">
    <property type="entry name" value="NUCLEOPORIN NUP43"/>
    <property type="match status" value="1"/>
</dbReference>
<organism evidence="5">
    <name type="scientific">Amphimedon queenslandica</name>
    <name type="common">Sponge</name>
    <dbReference type="NCBI Taxonomy" id="400682"/>
    <lineage>
        <taxon>Eukaryota</taxon>
        <taxon>Metazoa</taxon>
        <taxon>Porifera</taxon>
        <taxon>Demospongiae</taxon>
        <taxon>Heteroscleromorpha</taxon>
        <taxon>Haplosclerida</taxon>
        <taxon>Niphatidae</taxon>
        <taxon>Amphimedon</taxon>
    </lineage>
</organism>
<dbReference type="OrthoDB" id="9890280at2759"/>
<dbReference type="InterPro" id="IPR036322">
    <property type="entry name" value="WD40_repeat_dom_sf"/>
</dbReference>
<protein>
    <submittedName>
        <fullName evidence="5">Uncharacterized protein</fullName>
    </submittedName>
</protein>
<evidence type="ECO:0000256" key="3">
    <source>
        <dbReference type="ARBA" id="ARBA00022737"/>
    </source>
</evidence>
<dbReference type="Gene3D" id="2.130.10.10">
    <property type="entry name" value="YVTN repeat-like/Quinoprotein amine dehydrogenase"/>
    <property type="match status" value="1"/>
</dbReference>
<dbReference type="InterPro" id="IPR001680">
    <property type="entry name" value="WD40_rpt"/>
</dbReference>
<evidence type="ECO:0000313" key="6">
    <source>
        <dbReference type="Proteomes" id="UP000007879"/>
    </source>
</evidence>
<evidence type="ECO:0000256" key="2">
    <source>
        <dbReference type="ARBA" id="ARBA00022574"/>
    </source>
</evidence>
<dbReference type="FunCoup" id="A0A1X7UZU8">
    <property type="interactions" value="644"/>
</dbReference>
<evidence type="ECO:0000313" key="5">
    <source>
        <dbReference type="EnsemblMetazoa" id="Aqu2.1.33059_001"/>
    </source>
</evidence>
<keyword evidence="2" id="KW-0853">WD repeat</keyword>
<dbReference type="Proteomes" id="UP000007879">
    <property type="component" value="Unassembled WGS sequence"/>
</dbReference>
<dbReference type="PANTHER" id="PTHR22652">
    <property type="entry name" value="NUCLEOPORIN NUP43"/>
    <property type="match status" value="1"/>
</dbReference>
<dbReference type="SUPFAM" id="SSF50978">
    <property type="entry name" value="WD40 repeat-like"/>
    <property type="match status" value="1"/>
</dbReference>
<dbReference type="EnsemblMetazoa" id="XM_019995879.1">
    <property type="protein sequence ID" value="XP_019851438.1"/>
    <property type="gene ID" value="LOC105312589"/>
</dbReference>
<accession>A0A1X7UZU8</accession>
<gene>
    <name evidence="5" type="primary">105312589</name>
</gene>
<dbReference type="InterPro" id="IPR015943">
    <property type="entry name" value="WD40/YVTN_repeat-like_dom_sf"/>
</dbReference>
<dbReference type="KEGG" id="aqu:105312589"/>
<dbReference type="eggNOG" id="KOG4714">
    <property type="taxonomic scope" value="Eukaryota"/>
</dbReference>
<evidence type="ECO:0000256" key="4">
    <source>
        <dbReference type="ARBA" id="ARBA00023242"/>
    </source>
</evidence>
<dbReference type="EnsemblMetazoa" id="Aqu2.1.33059_001">
    <property type="protein sequence ID" value="Aqu2.1.33059_001"/>
    <property type="gene ID" value="Aqu2.1.33059"/>
</dbReference>
<reference evidence="5" key="2">
    <citation type="submission" date="2017-05" db="UniProtKB">
        <authorList>
            <consortium name="EnsemblMetazoa"/>
        </authorList>
    </citation>
    <scope>IDENTIFICATION</scope>
</reference>
<keyword evidence="6" id="KW-1185">Reference proteome</keyword>
<dbReference type="GO" id="GO:0031080">
    <property type="term" value="C:nuclear pore outer ring"/>
    <property type="evidence" value="ECO:0007669"/>
    <property type="project" value="TreeGrafter"/>
</dbReference>
<comment type="subcellular location">
    <subcellularLocation>
        <location evidence="1">Nucleus</location>
    </subcellularLocation>
</comment>
<reference evidence="6" key="1">
    <citation type="journal article" date="2010" name="Nature">
        <title>The Amphimedon queenslandica genome and the evolution of animal complexity.</title>
        <authorList>
            <person name="Srivastava M."/>
            <person name="Simakov O."/>
            <person name="Chapman J."/>
            <person name="Fahey B."/>
            <person name="Gauthier M.E."/>
            <person name="Mitros T."/>
            <person name="Richards G.S."/>
            <person name="Conaco C."/>
            <person name="Dacre M."/>
            <person name="Hellsten U."/>
            <person name="Larroux C."/>
            <person name="Putnam N.H."/>
            <person name="Stanke M."/>
            <person name="Adamska M."/>
            <person name="Darling A."/>
            <person name="Degnan S.M."/>
            <person name="Oakley T.H."/>
            <person name="Plachetzki D.C."/>
            <person name="Zhai Y."/>
            <person name="Adamski M."/>
            <person name="Calcino A."/>
            <person name="Cummins S.F."/>
            <person name="Goodstein D.M."/>
            <person name="Harris C."/>
            <person name="Jackson D.J."/>
            <person name="Leys S.P."/>
            <person name="Shu S."/>
            <person name="Woodcroft B.J."/>
            <person name="Vervoort M."/>
            <person name="Kosik K.S."/>
            <person name="Manning G."/>
            <person name="Degnan B.M."/>
            <person name="Rokhsar D.S."/>
        </authorList>
    </citation>
    <scope>NUCLEOTIDE SEQUENCE [LARGE SCALE GENOMIC DNA]</scope>
</reference>